<keyword evidence="3" id="KW-1185">Reference proteome</keyword>
<accession>A0A5D2ELN5</accession>
<evidence type="ECO:0000313" key="2">
    <source>
        <dbReference type="EMBL" id="TYG94125.1"/>
    </source>
</evidence>
<feature type="region of interest" description="Disordered" evidence="1">
    <location>
        <begin position="29"/>
        <end position="50"/>
    </location>
</feature>
<dbReference type="Proteomes" id="UP000323506">
    <property type="component" value="Chromosome A11"/>
</dbReference>
<dbReference type="EMBL" id="CM017698">
    <property type="protein sequence ID" value="TYG94125.1"/>
    <property type="molecule type" value="Genomic_DNA"/>
</dbReference>
<gene>
    <name evidence="2" type="ORF">ES288_A11G164400v1</name>
</gene>
<evidence type="ECO:0000256" key="1">
    <source>
        <dbReference type="SAM" id="MobiDB-lite"/>
    </source>
</evidence>
<reference evidence="2 3" key="1">
    <citation type="submission" date="2019-06" db="EMBL/GenBank/DDBJ databases">
        <title>WGS assembly of Gossypium darwinii.</title>
        <authorList>
            <person name="Chen Z.J."/>
            <person name="Sreedasyam A."/>
            <person name="Ando A."/>
            <person name="Song Q."/>
            <person name="De L."/>
            <person name="Hulse-Kemp A."/>
            <person name="Ding M."/>
            <person name="Ye W."/>
            <person name="Kirkbride R."/>
            <person name="Jenkins J."/>
            <person name="Plott C."/>
            <person name="Lovell J."/>
            <person name="Lin Y.-M."/>
            <person name="Vaughn R."/>
            <person name="Liu B."/>
            <person name="Li W."/>
            <person name="Simpson S."/>
            <person name="Scheffler B."/>
            <person name="Saski C."/>
            <person name="Grover C."/>
            <person name="Hu G."/>
            <person name="Conover J."/>
            <person name="Carlson J."/>
            <person name="Shu S."/>
            <person name="Boston L."/>
            <person name="Williams M."/>
            <person name="Peterson D."/>
            <person name="Mcgee K."/>
            <person name="Jones D."/>
            <person name="Wendel J."/>
            <person name="Stelly D."/>
            <person name="Grimwood J."/>
            <person name="Schmutz J."/>
        </authorList>
    </citation>
    <scope>NUCLEOTIDE SEQUENCE [LARGE SCALE GENOMIC DNA]</scope>
    <source>
        <strain evidence="2">1808015.09</strain>
    </source>
</reference>
<sequence length="69" mass="7838">MNLYSDSVISYWSSSEASSLLEKARAEKKRAIEAPQPKRPRANGAGYDPRVTNITVDKTFDPRVIDRWP</sequence>
<organism evidence="2 3">
    <name type="scientific">Gossypium darwinii</name>
    <name type="common">Darwin's cotton</name>
    <name type="synonym">Gossypium barbadense var. darwinii</name>
    <dbReference type="NCBI Taxonomy" id="34276"/>
    <lineage>
        <taxon>Eukaryota</taxon>
        <taxon>Viridiplantae</taxon>
        <taxon>Streptophyta</taxon>
        <taxon>Embryophyta</taxon>
        <taxon>Tracheophyta</taxon>
        <taxon>Spermatophyta</taxon>
        <taxon>Magnoliopsida</taxon>
        <taxon>eudicotyledons</taxon>
        <taxon>Gunneridae</taxon>
        <taxon>Pentapetalae</taxon>
        <taxon>rosids</taxon>
        <taxon>malvids</taxon>
        <taxon>Malvales</taxon>
        <taxon>Malvaceae</taxon>
        <taxon>Malvoideae</taxon>
        <taxon>Gossypium</taxon>
    </lineage>
</organism>
<protein>
    <submittedName>
        <fullName evidence="2">Uncharacterized protein</fullName>
    </submittedName>
</protein>
<evidence type="ECO:0000313" key="3">
    <source>
        <dbReference type="Proteomes" id="UP000323506"/>
    </source>
</evidence>
<dbReference type="AlphaFoldDB" id="A0A5D2ELN5"/>
<name>A0A5D2ELN5_GOSDA</name>
<proteinExistence type="predicted"/>